<accession>A0A432ZZ72</accession>
<dbReference type="AlphaFoldDB" id="A0A432ZZ72"/>
<reference evidence="2 3" key="1">
    <citation type="journal article" date="2018" name="New Phytol.">
        <title>Phylogenomics of Endogonaceae and evolution of mycorrhizas within Mucoromycota.</title>
        <authorList>
            <person name="Chang Y."/>
            <person name="Desiro A."/>
            <person name="Na H."/>
            <person name="Sandor L."/>
            <person name="Lipzen A."/>
            <person name="Clum A."/>
            <person name="Barry K."/>
            <person name="Grigoriev I.V."/>
            <person name="Martin F.M."/>
            <person name="Stajich J.E."/>
            <person name="Smith M.E."/>
            <person name="Bonito G."/>
            <person name="Spatafora J.W."/>
        </authorList>
    </citation>
    <scope>NUCLEOTIDE SEQUENCE [LARGE SCALE GENOMIC DNA]</scope>
    <source>
        <strain evidence="2 3">GMNB39</strain>
    </source>
</reference>
<dbReference type="OrthoDB" id="20229at2759"/>
<evidence type="ECO:0000313" key="2">
    <source>
        <dbReference type="EMBL" id="RUO95758.1"/>
    </source>
</evidence>
<feature type="region of interest" description="Disordered" evidence="1">
    <location>
        <begin position="27"/>
        <end position="52"/>
    </location>
</feature>
<feature type="non-terminal residue" evidence="2">
    <location>
        <position position="87"/>
    </location>
</feature>
<proteinExistence type="predicted"/>
<organism evidence="2 3">
    <name type="scientific">Jimgerdemannia flammicorona</name>
    <dbReference type="NCBI Taxonomy" id="994334"/>
    <lineage>
        <taxon>Eukaryota</taxon>
        <taxon>Fungi</taxon>
        <taxon>Fungi incertae sedis</taxon>
        <taxon>Mucoromycota</taxon>
        <taxon>Mucoromycotina</taxon>
        <taxon>Endogonomycetes</taxon>
        <taxon>Endogonales</taxon>
        <taxon>Endogonaceae</taxon>
        <taxon>Jimgerdemannia</taxon>
    </lineage>
</organism>
<evidence type="ECO:0000313" key="3">
    <source>
        <dbReference type="Proteomes" id="UP000268093"/>
    </source>
</evidence>
<sequence>MQQPPYRGPSKIVPLTPDELRTRVMRKQPEPKIVELDDAGQPVSTESSKASEEEVGAGAAKHYVVLFWAQWSIACLNFEGVVAELSL</sequence>
<evidence type="ECO:0000256" key="1">
    <source>
        <dbReference type="SAM" id="MobiDB-lite"/>
    </source>
</evidence>
<dbReference type="Proteomes" id="UP000268093">
    <property type="component" value="Unassembled WGS sequence"/>
</dbReference>
<protein>
    <submittedName>
        <fullName evidence="2">Uncharacterized protein</fullName>
    </submittedName>
</protein>
<dbReference type="EMBL" id="RBNI01026137">
    <property type="protein sequence ID" value="RUO95758.1"/>
    <property type="molecule type" value="Genomic_DNA"/>
</dbReference>
<comment type="caution">
    <text evidence="2">The sequence shown here is derived from an EMBL/GenBank/DDBJ whole genome shotgun (WGS) entry which is preliminary data.</text>
</comment>
<keyword evidence="3" id="KW-1185">Reference proteome</keyword>
<gene>
    <name evidence="2" type="ORF">BC936DRAFT_143292</name>
</gene>
<name>A0A432ZZ72_9FUNG</name>